<reference evidence="1" key="1">
    <citation type="submission" date="2022-04" db="EMBL/GenBank/DDBJ databases">
        <title>Genome of the entomopathogenic fungus Entomophthora muscae.</title>
        <authorList>
            <person name="Elya C."/>
            <person name="Lovett B.R."/>
            <person name="Lee E."/>
            <person name="Macias A.M."/>
            <person name="Hajek A.E."/>
            <person name="De Bivort B.L."/>
            <person name="Kasson M.T."/>
            <person name="De Fine Licht H.H."/>
            <person name="Stajich J.E."/>
        </authorList>
    </citation>
    <scope>NUCLEOTIDE SEQUENCE</scope>
    <source>
        <strain evidence="1">Berkeley</strain>
    </source>
</reference>
<organism evidence="1 2">
    <name type="scientific">Entomophthora muscae</name>
    <dbReference type="NCBI Taxonomy" id="34485"/>
    <lineage>
        <taxon>Eukaryota</taxon>
        <taxon>Fungi</taxon>
        <taxon>Fungi incertae sedis</taxon>
        <taxon>Zoopagomycota</taxon>
        <taxon>Entomophthoromycotina</taxon>
        <taxon>Entomophthoromycetes</taxon>
        <taxon>Entomophthorales</taxon>
        <taxon>Entomophthoraceae</taxon>
        <taxon>Entomophthora</taxon>
    </lineage>
</organism>
<protein>
    <submittedName>
        <fullName evidence="1">Kynurenine 3-monooxygenase, mitochondrial</fullName>
        <ecNumber evidence="1">1.14.13.9</ecNumber>
    </submittedName>
</protein>
<name>A0ACC2S3A4_9FUNG</name>
<comment type="caution">
    <text evidence="1">The sequence shown here is derived from an EMBL/GenBank/DDBJ whole genome shotgun (WGS) entry which is preliminary data.</text>
</comment>
<sequence length="504" mass="56435">MEKEIERKRVAIIGAGLVGSLSSVYFAHRGWDVLLFEKRPDIRKKENFAKLEKRSINLALSQRGISALSRTGLGLDKLILSKVIPMKGRMIHDLGGNQVSQAYGLPHQHINSVDRGMLNEELVNTAASLPNVTVIFEQELKQCDLDSGSLTFSSPEGQEHHYKVDLVFGADGVHSRVRGEIMKKTRMDYSQSFIDHGYCELTIPPKVLETGETDYEIDPNHLHIWPRHSYMMIALPNLDKSFTCTLFAPLDIFDSIKTEAQLMELFEKDLADAIPLIGREALVKEYFTNPKGSLMTIKCKPYHFKGRAVIVGDAAHCMVPFYGQGMNAGFEDVEKFFDILDKSGQGSGASPTDLSLMESCLDEYSTTRHPDVVAICDLALHNYVEMRSSVVSFSYLARKRLEAILHRIAPNCVIPLYTMVSFSTMRYSEVWQRWQRQSNLILNSVIVASSVLGLGSVLAAYFFLKPNTRPPPGQTIFGLATQVATIPMGWAAYAASKVYRQIQN</sequence>
<gene>
    <name evidence="1" type="primary">BNA4_3</name>
    <name evidence="1" type="ORF">DSO57_1029508</name>
</gene>
<dbReference type="EMBL" id="QTSX02005875">
    <property type="protein sequence ID" value="KAJ9056788.1"/>
    <property type="molecule type" value="Genomic_DNA"/>
</dbReference>
<evidence type="ECO:0000313" key="1">
    <source>
        <dbReference type="EMBL" id="KAJ9056788.1"/>
    </source>
</evidence>
<accession>A0ACC2S3A4</accession>
<keyword evidence="1" id="KW-0560">Oxidoreductase</keyword>
<dbReference type="EC" id="1.14.13.9" evidence="1"/>
<evidence type="ECO:0000313" key="2">
    <source>
        <dbReference type="Proteomes" id="UP001165960"/>
    </source>
</evidence>
<keyword evidence="2" id="KW-1185">Reference proteome</keyword>
<dbReference type="Proteomes" id="UP001165960">
    <property type="component" value="Unassembled WGS sequence"/>
</dbReference>
<proteinExistence type="predicted"/>